<organism evidence="1 2">
    <name type="scientific">Dendrobium nobile</name>
    <name type="common">Orchid</name>
    <dbReference type="NCBI Taxonomy" id="94219"/>
    <lineage>
        <taxon>Eukaryota</taxon>
        <taxon>Viridiplantae</taxon>
        <taxon>Streptophyta</taxon>
        <taxon>Embryophyta</taxon>
        <taxon>Tracheophyta</taxon>
        <taxon>Spermatophyta</taxon>
        <taxon>Magnoliopsida</taxon>
        <taxon>Liliopsida</taxon>
        <taxon>Asparagales</taxon>
        <taxon>Orchidaceae</taxon>
        <taxon>Epidendroideae</taxon>
        <taxon>Malaxideae</taxon>
        <taxon>Dendrobiinae</taxon>
        <taxon>Dendrobium</taxon>
    </lineage>
</organism>
<name>A0A8T3B5T8_DENNO</name>
<protein>
    <submittedName>
        <fullName evidence="1">Uncharacterized protein</fullName>
    </submittedName>
</protein>
<accession>A0A8T3B5T8</accession>
<comment type="caution">
    <text evidence="1">The sequence shown here is derived from an EMBL/GenBank/DDBJ whole genome shotgun (WGS) entry which is preliminary data.</text>
</comment>
<sequence>MQISPRLRYHLSNHFIYEIIGQDFWCSYAPCNGCENYYTKVDGYFNSMNGSGAQQ</sequence>
<dbReference type="AlphaFoldDB" id="A0A8T3B5T8"/>
<evidence type="ECO:0000313" key="1">
    <source>
        <dbReference type="EMBL" id="KAI0504169.1"/>
    </source>
</evidence>
<dbReference type="EMBL" id="JAGYWB010000011">
    <property type="protein sequence ID" value="KAI0504169.1"/>
    <property type="molecule type" value="Genomic_DNA"/>
</dbReference>
<gene>
    <name evidence="1" type="ORF">KFK09_015118</name>
</gene>
<reference evidence="1" key="1">
    <citation type="journal article" date="2022" name="Front. Genet.">
        <title>Chromosome-Scale Assembly of the Dendrobium nobile Genome Provides Insights Into the Molecular Mechanism of the Biosynthesis of the Medicinal Active Ingredient of Dendrobium.</title>
        <authorList>
            <person name="Xu Q."/>
            <person name="Niu S.-C."/>
            <person name="Li K.-L."/>
            <person name="Zheng P.-J."/>
            <person name="Zhang X.-J."/>
            <person name="Jia Y."/>
            <person name="Liu Y."/>
            <person name="Niu Y.-X."/>
            <person name="Yu L.-H."/>
            <person name="Chen D.-F."/>
            <person name="Zhang G.-Q."/>
        </authorList>
    </citation>
    <scope>NUCLEOTIDE SEQUENCE</scope>
    <source>
        <tissue evidence="1">Leaf</tissue>
    </source>
</reference>
<dbReference type="Proteomes" id="UP000829196">
    <property type="component" value="Unassembled WGS sequence"/>
</dbReference>
<keyword evidence="2" id="KW-1185">Reference proteome</keyword>
<evidence type="ECO:0000313" key="2">
    <source>
        <dbReference type="Proteomes" id="UP000829196"/>
    </source>
</evidence>
<proteinExistence type="predicted"/>